<dbReference type="EMBL" id="JAPFFF010000005">
    <property type="protein sequence ID" value="KAK8890106.1"/>
    <property type="molecule type" value="Genomic_DNA"/>
</dbReference>
<accession>A0ABR2KH80</accession>
<dbReference type="SUPFAM" id="SSF48371">
    <property type="entry name" value="ARM repeat"/>
    <property type="match status" value="1"/>
</dbReference>
<gene>
    <name evidence="1" type="ORF">M9Y10_034866</name>
</gene>
<dbReference type="PANTHER" id="PTHR10257">
    <property type="entry name" value="SERINE/THREONINE PROTEIN PHOSPHATASE 2A PP2A REGULATORY SUBUNIT B"/>
    <property type="match status" value="1"/>
</dbReference>
<evidence type="ECO:0008006" key="3">
    <source>
        <dbReference type="Google" id="ProtNLM"/>
    </source>
</evidence>
<dbReference type="Pfam" id="PF01603">
    <property type="entry name" value="B56"/>
    <property type="match status" value="1"/>
</dbReference>
<evidence type="ECO:0000313" key="2">
    <source>
        <dbReference type="Proteomes" id="UP001470230"/>
    </source>
</evidence>
<dbReference type="InterPro" id="IPR002554">
    <property type="entry name" value="PP2A_B56"/>
</dbReference>
<dbReference type="InterPro" id="IPR011989">
    <property type="entry name" value="ARM-like"/>
</dbReference>
<organism evidence="1 2">
    <name type="scientific">Tritrichomonas musculus</name>
    <dbReference type="NCBI Taxonomy" id="1915356"/>
    <lineage>
        <taxon>Eukaryota</taxon>
        <taxon>Metamonada</taxon>
        <taxon>Parabasalia</taxon>
        <taxon>Tritrichomonadida</taxon>
        <taxon>Tritrichomonadidae</taxon>
        <taxon>Tritrichomonas</taxon>
    </lineage>
</organism>
<proteinExistence type="predicted"/>
<keyword evidence="2" id="KW-1185">Reference proteome</keyword>
<dbReference type="Proteomes" id="UP001470230">
    <property type="component" value="Unassembled WGS sequence"/>
</dbReference>
<sequence>MDKTVTFSTHFRNSDEEIEIYGSKTLTEVSLKDDRNLLIEKCNECSKICDFTSDKKDIKAKSIKSTLLKQITSSFSNPHISRTLSNDVIKSFFYMIGKNIFRTFPIIKHYGPSDFNDSIFDSAWPHISLAYECLNASSNSPSLKEFPPKFLSNLVDNTLSPDERERKEAKAVLNNIYNRFPSSRLVIRHRCSYIFINQKCSSELLDFYYTVVSGFSPPLKNETIIKYQHEILPLHCLSNYSSYYNYLVQVVYRFIAKSEILLQYTLTYLNKHWPCTDRKKQTLFLREYEDLVVNFDNRMNKEMAFQFFRKINECITNESTDIACTALEILQNPMLHFFVKNNAANLYFMLIISISTVATEHWNDDTRDMAKTTLEVLNQIEPNAYRKAAAMQKSIKSMKTPFCGIPKTKWKKLIGLAKYYDTGNLQFDIL</sequence>
<protein>
    <recommendedName>
        <fullName evidence="3">Phosphoprotein phosphatase</fullName>
    </recommendedName>
</protein>
<dbReference type="Gene3D" id="1.25.10.10">
    <property type="entry name" value="Leucine-rich Repeat Variant"/>
    <property type="match status" value="1"/>
</dbReference>
<dbReference type="InterPro" id="IPR016024">
    <property type="entry name" value="ARM-type_fold"/>
</dbReference>
<reference evidence="1 2" key="1">
    <citation type="submission" date="2024-04" db="EMBL/GenBank/DDBJ databases">
        <title>Tritrichomonas musculus Genome.</title>
        <authorList>
            <person name="Alves-Ferreira E."/>
            <person name="Grigg M."/>
            <person name="Lorenzi H."/>
            <person name="Galac M."/>
        </authorList>
    </citation>
    <scope>NUCLEOTIDE SEQUENCE [LARGE SCALE GENOMIC DNA]</scope>
    <source>
        <strain evidence="1 2">EAF2021</strain>
    </source>
</reference>
<dbReference type="PANTHER" id="PTHR10257:SF3">
    <property type="entry name" value="SERINE_THREONINE-PROTEIN PHOSPHATASE 2A 56 KDA REGULATORY SUBUNIT GAMMA ISOFORM"/>
    <property type="match status" value="1"/>
</dbReference>
<evidence type="ECO:0000313" key="1">
    <source>
        <dbReference type="EMBL" id="KAK8890106.1"/>
    </source>
</evidence>
<name>A0ABR2KH80_9EUKA</name>
<comment type="caution">
    <text evidence="1">The sequence shown here is derived from an EMBL/GenBank/DDBJ whole genome shotgun (WGS) entry which is preliminary data.</text>
</comment>